<evidence type="ECO:0000256" key="2">
    <source>
        <dbReference type="ARBA" id="ARBA00007386"/>
    </source>
</evidence>
<evidence type="ECO:0000313" key="6">
    <source>
        <dbReference type="EMBL" id="KAK1333359.1"/>
    </source>
</evidence>
<dbReference type="AlphaFoldDB" id="A0AA40LIU7"/>
<gene>
    <name evidence="6" type="ORF">QTO34_005742</name>
</gene>
<reference evidence="6" key="1">
    <citation type="submission" date="2023-06" db="EMBL/GenBank/DDBJ databases">
        <title>Reference genome for the Northern bat (Eptesicus nilssonii), a most northern bat species.</title>
        <authorList>
            <person name="Laine V.N."/>
            <person name="Pulliainen A.T."/>
            <person name="Lilley T.M."/>
        </authorList>
    </citation>
    <scope>NUCLEOTIDE SEQUENCE</scope>
    <source>
        <strain evidence="6">BLF_Eptnil</strain>
        <tissue evidence="6">Kidney</tissue>
    </source>
</reference>
<keyword evidence="5" id="KW-0812">Transmembrane</keyword>
<organism evidence="6 7">
    <name type="scientific">Cnephaeus nilssonii</name>
    <name type="common">Northern bat</name>
    <name type="synonym">Eptesicus nilssonii</name>
    <dbReference type="NCBI Taxonomy" id="3371016"/>
    <lineage>
        <taxon>Eukaryota</taxon>
        <taxon>Metazoa</taxon>
        <taxon>Chordata</taxon>
        <taxon>Craniata</taxon>
        <taxon>Vertebrata</taxon>
        <taxon>Euteleostomi</taxon>
        <taxon>Mammalia</taxon>
        <taxon>Eutheria</taxon>
        <taxon>Laurasiatheria</taxon>
        <taxon>Chiroptera</taxon>
        <taxon>Yangochiroptera</taxon>
        <taxon>Vespertilionidae</taxon>
        <taxon>Cnephaeus</taxon>
    </lineage>
</organism>
<dbReference type="PANTHER" id="PTHR35860:SF1">
    <property type="entry name" value="PROTEIN FAM24A"/>
    <property type="match status" value="1"/>
</dbReference>
<evidence type="ECO:0000256" key="4">
    <source>
        <dbReference type="ARBA" id="ARBA00022729"/>
    </source>
</evidence>
<name>A0AA40LIU7_CNENI</name>
<comment type="subcellular location">
    <subcellularLocation>
        <location evidence="1">Secreted</location>
    </subcellularLocation>
</comment>
<evidence type="ECO:0000256" key="3">
    <source>
        <dbReference type="ARBA" id="ARBA00022525"/>
    </source>
</evidence>
<keyword evidence="5" id="KW-0472">Membrane</keyword>
<accession>A0AA40LIU7</accession>
<dbReference type="EMBL" id="JAULJE010000016">
    <property type="protein sequence ID" value="KAK1333359.1"/>
    <property type="molecule type" value="Genomic_DNA"/>
</dbReference>
<keyword evidence="4" id="KW-0732">Signal</keyword>
<dbReference type="Proteomes" id="UP001177744">
    <property type="component" value="Unassembled WGS sequence"/>
</dbReference>
<keyword evidence="5" id="KW-1133">Transmembrane helix</keyword>
<protein>
    <recommendedName>
        <fullName evidence="8">Protein FAM24A</fullName>
    </recommendedName>
</protein>
<evidence type="ECO:0000256" key="5">
    <source>
        <dbReference type="SAM" id="Phobius"/>
    </source>
</evidence>
<evidence type="ECO:0000313" key="7">
    <source>
        <dbReference type="Proteomes" id="UP001177744"/>
    </source>
</evidence>
<evidence type="ECO:0008006" key="8">
    <source>
        <dbReference type="Google" id="ProtNLM"/>
    </source>
</evidence>
<dbReference type="PANTHER" id="PTHR35860">
    <property type="entry name" value="PROTEIN FAM24B"/>
    <property type="match status" value="1"/>
</dbReference>
<proteinExistence type="inferred from homology"/>
<sequence length="99" mass="10560">MFDIKIMTAIGVGLLIAIVLLMFCVTSLLFKLTGILKAPKLPVCLVLKSYPSTVTRDKIAAASSITAGCYPSLQLYDECQLCADTKSLPPGFCDVSEGL</sequence>
<keyword evidence="7" id="KW-1185">Reference proteome</keyword>
<dbReference type="GO" id="GO:0005576">
    <property type="term" value="C:extracellular region"/>
    <property type="evidence" value="ECO:0007669"/>
    <property type="project" value="UniProtKB-SubCell"/>
</dbReference>
<feature type="transmembrane region" description="Helical" evidence="5">
    <location>
        <begin position="6"/>
        <end position="30"/>
    </location>
</feature>
<dbReference type="Pfam" id="PF15193">
    <property type="entry name" value="FAM24"/>
    <property type="match status" value="1"/>
</dbReference>
<comment type="caution">
    <text evidence="6">The sequence shown here is derived from an EMBL/GenBank/DDBJ whole genome shotgun (WGS) entry which is preliminary data.</text>
</comment>
<evidence type="ECO:0000256" key="1">
    <source>
        <dbReference type="ARBA" id="ARBA00004613"/>
    </source>
</evidence>
<dbReference type="InterPro" id="IPR028122">
    <property type="entry name" value="FAM24"/>
</dbReference>
<comment type="similarity">
    <text evidence="2">Belongs to the FAM24 family.</text>
</comment>
<keyword evidence="3" id="KW-0964">Secreted</keyword>